<name>A0A6L9E9C4_9FLAO</name>
<feature type="repeat" description="TPR" evidence="1">
    <location>
        <begin position="132"/>
        <end position="165"/>
    </location>
</feature>
<dbReference type="AlphaFoldDB" id="A0A6L9E9C4"/>
<feature type="repeat" description="TPR" evidence="1">
    <location>
        <begin position="98"/>
        <end position="131"/>
    </location>
</feature>
<dbReference type="Pfam" id="PF13181">
    <property type="entry name" value="TPR_8"/>
    <property type="match status" value="3"/>
</dbReference>
<organism evidence="2 3">
    <name type="scientific">Poritiphilus flavus</name>
    <dbReference type="NCBI Taxonomy" id="2697053"/>
    <lineage>
        <taxon>Bacteria</taxon>
        <taxon>Pseudomonadati</taxon>
        <taxon>Bacteroidota</taxon>
        <taxon>Flavobacteriia</taxon>
        <taxon>Flavobacteriales</taxon>
        <taxon>Flavobacteriaceae</taxon>
        <taxon>Poritiphilus</taxon>
    </lineage>
</organism>
<dbReference type="RefSeq" id="WP_161434401.1">
    <property type="nucleotide sequence ID" value="NZ_WXYO01000002.1"/>
</dbReference>
<evidence type="ECO:0000313" key="2">
    <source>
        <dbReference type="EMBL" id="NAS11367.1"/>
    </source>
</evidence>
<dbReference type="SUPFAM" id="SSF48452">
    <property type="entry name" value="TPR-like"/>
    <property type="match status" value="1"/>
</dbReference>
<feature type="repeat" description="TPR" evidence="1">
    <location>
        <begin position="234"/>
        <end position="267"/>
    </location>
</feature>
<keyword evidence="3" id="KW-1185">Reference proteome</keyword>
<evidence type="ECO:0000313" key="3">
    <source>
        <dbReference type="Proteomes" id="UP000475249"/>
    </source>
</evidence>
<dbReference type="EMBL" id="WXYO01000002">
    <property type="protein sequence ID" value="NAS11367.1"/>
    <property type="molecule type" value="Genomic_DNA"/>
</dbReference>
<dbReference type="Gene3D" id="1.25.40.10">
    <property type="entry name" value="Tetratricopeptide repeat domain"/>
    <property type="match status" value="2"/>
</dbReference>
<dbReference type="SMART" id="SM00028">
    <property type="entry name" value="TPR"/>
    <property type="match status" value="9"/>
</dbReference>
<reference evidence="2 3" key="1">
    <citation type="submission" date="2020-01" db="EMBL/GenBank/DDBJ databases">
        <title>Bacteria diversity of Porities sp.</title>
        <authorList>
            <person name="Wang G."/>
        </authorList>
    </citation>
    <scope>NUCLEOTIDE SEQUENCE [LARGE SCALE GENOMIC DNA]</scope>
    <source>
        <strain evidence="2 3">R33</strain>
    </source>
</reference>
<gene>
    <name evidence="2" type="ORF">GTQ38_05105</name>
</gene>
<dbReference type="PANTHER" id="PTHR12558:SF13">
    <property type="entry name" value="CELL DIVISION CYCLE PROTEIN 27 HOMOLOG"/>
    <property type="match status" value="1"/>
</dbReference>
<protein>
    <submittedName>
        <fullName evidence="2">Tetratricopeptide repeat protein</fullName>
    </submittedName>
</protein>
<dbReference type="Pfam" id="PF13432">
    <property type="entry name" value="TPR_16"/>
    <property type="match status" value="1"/>
</dbReference>
<evidence type="ECO:0000256" key="1">
    <source>
        <dbReference type="PROSITE-ProRule" id="PRU00339"/>
    </source>
</evidence>
<dbReference type="Proteomes" id="UP000475249">
    <property type="component" value="Unassembled WGS sequence"/>
</dbReference>
<comment type="caution">
    <text evidence="2">The sequence shown here is derived from an EMBL/GenBank/DDBJ whole genome shotgun (WGS) entry which is preliminary data.</text>
</comment>
<accession>A0A6L9E9C4</accession>
<dbReference type="InterPro" id="IPR019734">
    <property type="entry name" value="TPR_rpt"/>
</dbReference>
<dbReference type="PROSITE" id="PS50005">
    <property type="entry name" value="TPR"/>
    <property type="match status" value="3"/>
</dbReference>
<keyword evidence="1" id="KW-0802">TPR repeat</keyword>
<dbReference type="InterPro" id="IPR011990">
    <property type="entry name" value="TPR-like_helical_dom_sf"/>
</dbReference>
<dbReference type="PANTHER" id="PTHR12558">
    <property type="entry name" value="CELL DIVISION CYCLE 16,23,27"/>
    <property type="match status" value="1"/>
</dbReference>
<sequence>MALDPNERPSHPIAKFESMLKTDDVYFFDAEDFEDIIHHYLNNGKISLAKKAIKIGLQQHPDATELKLLEVEVLVFENNLDTAETILDHLQSLDGNNDEIYIQRANIYSKKDNHEAAVAMLQKALELSEGSLDIYSLLGMEYLFMDDFEKAKENFKVCVSFDQQDYSSLYNVIYCFEFLEDFKGAIRYLNDYLDRNPYSQVAWHQLGKQYFTENMFQEALAAFDFAIISDDSFIGAYFEKGKVLERLGKYQEAIENYETTIKIEDPTSHAYLRMGKCYEQLKNDDLARYYYYQTVHEDPLLDKGWLAITDFYFKKNNLKRALYYVNKAINIDGENPLYWKKCARIHTALGNFDEADFAYKQAVDLGNYELDTWLKWADVVVANEEIEAGVQILKQGLEFYPEKAEIQYKMVGLYLMLNERIEARYKFLQALTADPAKVALFESEFPDYYHSAWAQNIIAATKKHARK</sequence>
<proteinExistence type="predicted"/>